<protein>
    <submittedName>
        <fullName evidence="1">Uncharacterized protein</fullName>
    </submittedName>
</protein>
<proteinExistence type="predicted"/>
<evidence type="ECO:0000313" key="1">
    <source>
        <dbReference type="EMBL" id="JAE37681.1"/>
    </source>
</evidence>
<sequence length="24" mass="2877">MRLSLLSIFCVRKARNSYIHGQRK</sequence>
<reference evidence="1" key="2">
    <citation type="journal article" date="2015" name="Data Brief">
        <title>Shoot transcriptome of the giant reed, Arundo donax.</title>
        <authorList>
            <person name="Barrero R.A."/>
            <person name="Guerrero F.D."/>
            <person name="Moolhuijzen P."/>
            <person name="Goolsby J.A."/>
            <person name="Tidwell J."/>
            <person name="Bellgard S.E."/>
            <person name="Bellgard M.I."/>
        </authorList>
    </citation>
    <scope>NUCLEOTIDE SEQUENCE</scope>
    <source>
        <tissue evidence="1">Shoot tissue taken approximately 20 cm above the soil surface</tissue>
    </source>
</reference>
<accession>A0A0A9HS25</accession>
<name>A0A0A9HS25_ARUDO</name>
<dbReference type="AlphaFoldDB" id="A0A0A9HS25"/>
<reference evidence="1" key="1">
    <citation type="submission" date="2014-09" db="EMBL/GenBank/DDBJ databases">
        <authorList>
            <person name="Magalhaes I.L.F."/>
            <person name="Oliveira U."/>
            <person name="Santos F.R."/>
            <person name="Vidigal T.H.D.A."/>
            <person name="Brescovit A.D."/>
            <person name="Santos A.J."/>
        </authorList>
    </citation>
    <scope>NUCLEOTIDE SEQUENCE</scope>
    <source>
        <tissue evidence="1">Shoot tissue taken approximately 20 cm above the soil surface</tissue>
    </source>
</reference>
<organism evidence="1">
    <name type="scientific">Arundo donax</name>
    <name type="common">Giant reed</name>
    <name type="synonym">Donax arundinaceus</name>
    <dbReference type="NCBI Taxonomy" id="35708"/>
    <lineage>
        <taxon>Eukaryota</taxon>
        <taxon>Viridiplantae</taxon>
        <taxon>Streptophyta</taxon>
        <taxon>Embryophyta</taxon>
        <taxon>Tracheophyta</taxon>
        <taxon>Spermatophyta</taxon>
        <taxon>Magnoliopsida</taxon>
        <taxon>Liliopsida</taxon>
        <taxon>Poales</taxon>
        <taxon>Poaceae</taxon>
        <taxon>PACMAD clade</taxon>
        <taxon>Arundinoideae</taxon>
        <taxon>Arundineae</taxon>
        <taxon>Arundo</taxon>
    </lineage>
</organism>
<dbReference type="EMBL" id="GBRH01160215">
    <property type="protein sequence ID" value="JAE37681.1"/>
    <property type="molecule type" value="Transcribed_RNA"/>
</dbReference>